<dbReference type="Proteomes" id="UP001165283">
    <property type="component" value="Unassembled WGS sequence"/>
</dbReference>
<feature type="region of interest" description="Disordered" evidence="1">
    <location>
        <begin position="34"/>
        <end position="54"/>
    </location>
</feature>
<sequence length="54" mass="5818">MHRHRDLLAADNRTSRAVASMGGLSDLEAVLEQESARESFCGGPGEGPRRGPLR</sequence>
<evidence type="ECO:0000256" key="1">
    <source>
        <dbReference type="SAM" id="MobiDB-lite"/>
    </source>
</evidence>
<name>A0ABT0ZTU5_9PSEU</name>
<comment type="caution">
    <text evidence="2">The sequence shown here is derived from an EMBL/GenBank/DDBJ whole genome shotgun (WGS) entry which is preliminary data.</text>
</comment>
<gene>
    <name evidence="2" type="ORF">KDL28_03685</name>
</gene>
<protein>
    <submittedName>
        <fullName evidence="2">Uncharacterized protein</fullName>
    </submittedName>
</protein>
<proteinExistence type="predicted"/>
<evidence type="ECO:0000313" key="3">
    <source>
        <dbReference type="Proteomes" id="UP001165283"/>
    </source>
</evidence>
<reference evidence="2" key="1">
    <citation type="submission" date="2021-04" db="EMBL/GenBank/DDBJ databases">
        <title>Pseudonocardia sp. nov., isolated from sandy soil of mangrove forest.</title>
        <authorList>
            <person name="Zan Z."/>
            <person name="Huang R."/>
            <person name="Liu W."/>
        </authorList>
    </citation>
    <scope>NUCLEOTIDE SEQUENCE</scope>
    <source>
        <strain evidence="2">S2-4</strain>
    </source>
</reference>
<accession>A0ABT0ZTU5</accession>
<dbReference type="EMBL" id="JAGSOV010000009">
    <property type="protein sequence ID" value="MCO1654151.1"/>
    <property type="molecule type" value="Genomic_DNA"/>
</dbReference>
<organism evidence="2 3">
    <name type="scientific">Pseudonocardia humida</name>
    <dbReference type="NCBI Taxonomy" id="2800819"/>
    <lineage>
        <taxon>Bacteria</taxon>
        <taxon>Bacillati</taxon>
        <taxon>Actinomycetota</taxon>
        <taxon>Actinomycetes</taxon>
        <taxon>Pseudonocardiales</taxon>
        <taxon>Pseudonocardiaceae</taxon>
        <taxon>Pseudonocardia</taxon>
    </lineage>
</organism>
<dbReference type="RefSeq" id="WP_252435757.1">
    <property type="nucleotide sequence ID" value="NZ_JAGSOV010000009.1"/>
</dbReference>
<evidence type="ECO:0000313" key="2">
    <source>
        <dbReference type="EMBL" id="MCO1654151.1"/>
    </source>
</evidence>
<keyword evidence="3" id="KW-1185">Reference proteome</keyword>